<name>A0A915DEN8_9BILA</name>
<protein>
    <submittedName>
        <fullName evidence="2">Secreted RxLR effector peptide protein</fullName>
    </submittedName>
</protein>
<reference evidence="2" key="1">
    <citation type="submission" date="2022-11" db="UniProtKB">
        <authorList>
            <consortium name="WormBaseParasite"/>
        </authorList>
    </citation>
    <scope>IDENTIFICATION</scope>
</reference>
<proteinExistence type="predicted"/>
<sequence>MFVRSARIQAVLGACLLQLSFLFVICTIAMDTVDALPHTRLLTTLRKRALDSLEGDDFTLRKRALDLMDGDGFGFEKRALDNLEGDDSKRALDSLEGDGFGAFQKRALDMLEGDDFGLKKRSAVLDLVKISGNSALLETPKSKAMETRLRRAIENLNRTRARALNEQFQRSVSQQRSVKRALDALEGNSFGF</sequence>
<dbReference type="Proteomes" id="UP000887574">
    <property type="component" value="Unplaced"/>
</dbReference>
<accession>A0A915DEN8</accession>
<keyword evidence="1" id="KW-1185">Reference proteome</keyword>
<evidence type="ECO:0000313" key="2">
    <source>
        <dbReference type="WBParaSite" id="jg18444"/>
    </source>
</evidence>
<dbReference type="AlphaFoldDB" id="A0A915DEN8"/>
<dbReference type="WBParaSite" id="jg18444">
    <property type="protein sequence ID" value="jg18444"/>
    <property type="gene ID" value="jg18444"/>
</dbReference>
<evidence type="ECO:0000313" key="1">
    <source>
        <dbReference type="Proteomes" id="UP000887574"/>
    </source>
</evidence>
<organism evidence="1 2">
    <name type="scientific">Ditylenchus dipsaci</name>
    <dbReference type="NCBI Taxonomy" id="166011"/>
    <lineage>
        <taxon>Eukaryota</taxon>
        <taxon>Metazoa</taxon>
        <taxon>Ecdysozoa</taxon>
        <taxon>Nematoda</taxon>
        <taxon>Chromadorea</taxon>
        <taxon>Rhabditida</taxon>
        <taxon>Tylenchina</taxon>
        <taxon>Tylenchomorpha</taxon>
        <taxon>Sphaerularioidea</taxon>
        <taxon>Anguinidae</taxon>
        <taxon>Anguininae</taxon>
        <taxon>Ditylenchus</taxon>
    </lineage>
</organism>